<evidence type="ECO:0000313" key="5">
    <source>
        <dbReference type="EMBL" id="KAG6519635.1"/>
    </source>
</evidence>
<feature type="domain" description="Reverse transcriptase Ty1/copia-type" evidence="3">
    <location>
        <begin position="774"/>
        <end position="858"/>
    </location>
</feature>
<comment type="caution">
    <text evidence="5">The sequence shown here is derived from an EMBL/GenBank/DDBJ whole genome shotgun (WGS) entry which is preliminary data.</text>
</comment>
<sequence length="988" mass="108681">MRRRNGHPREAARARVPLTAEDPYAQRKALGEGRQWLDGLGQSAEEKGGSVATRHRRCVDAIKMTTAVARQRGRNRRGEEKESRHPRPEGSAEEHWRRRSLPAVSSRWPAIAAVASSCAQGETERNKQKFSASFPSSIVQLLLGRVPVIAIGFLSVRHDHQCLVEFTVRPLYPGKQGIENITAHVDKPGMGACNPDTNKGIVVCKADDVGGDQVLATCQGNSDCRAGCPTLCNAICISGTCSCILTISAANEIPAYTSLSHRRYAYLSVPSEVNFSLSSQFLFSRRLGHSATSPFSRFRFSRRLGHSATSSFSFLLFGRRHFFPERSPPARHSLHSFLSGDSPADSIPEAGNPPARHFLHPFLSGDSPTDGVPEAENFTEEAGCSFFFSGEFPATSVGACFSGRSYINVSVPLLISLCGAGGCPTSNLPVRCRRLSLNVVQPFFTMAGTGGSGLQIVSEKLSETNCASWAVAIELYVEGHDKLDILHGSKVKPDENDPSFRTWRRDNIQLMTLILNSVSSGIKQVILHNKTTYDMWKTLEQMYGRRHDMLCTYQLNSQIFKLEQGIRGLGLSVTGPSFYSPWVIDSGATDHMTNAPNSFISYSLSSGQEKVIIVDGTKAIVAGKGSIKLTDHFFLSSALHDLETKQTIGAGREVGGLYYYQLETTSPLKSAAKYIITYKRRRHKQGPTIDWLVESDALAPDPMKQLSSSVEPTAPLNMNELNLPVAVRKGVRSCTQHPISNHISYSRLSPSYHVFVSQLSNHAIPSSYYEVKEDRTTILLVYVDDMIVTGDDEVEIQALKSKLTSEFEIKDLGSLRYFLGIEVARSKKGIYVCQRKYVLDLLKETGKLGSRPASIPIEVNHDLTSPSGEDLTNLEKGTYQRLVGKLLYLSMTRLDITYAVSVVSQYMHAPKTIHMKVVDGILRYLKSCPGKGLLFKGGGDLKNKPLLGSEIVVVQNCNSKVIAHLMAATPKECLDSSISKLQTMYPST</sequence>
<evidence type="ECO:0000256" key="1">
    <source>
        <dbReference type="ARBA" id="ARBA00022750"/>
    </source>
</evidence>
<dbReference type="Proteomes" id="UP000734854">
    <property type="component" value="Unassembled WGS sequence"/>
</dbReference>
<dbReference type="AlphaFoldDB" id="A0A8J5LHT7"/>
<protein>
    <recommendedName>
        <fullName evidence="7">Reverse transcriptase Ty1/copia-type domain-containing protein</fullName>
    </recommendedName>
</protein>
<dbReference type="InterPro" id="IPR013103">
    <property type="entry name" value="RVT_2"/>
</dbReference>
<keyword evidence="1" id="KW-0064">Aspartyl protease</keyword>
<evidence type="ECO:0000256" key="2">
    <source>
        <dbReference type="SAM" id="MobiDB-lite"/>
    </source>
</evidence>
<organism evidence="5 6">
    <name type="scientific">Zingiber officinale</name>
    <name type="common">Ginger</name>
    <name type="synonym">Amomum zingiber</name>
    <dbReference type="NCBI Taxonomy" id="94328"/>
    <lineage>
        <taxon>Eukaryota</taxon>
        <taxon>Viridiplantae</taxon>
        <taxon>Streptophyta</taxon>
        <taxon>Embryophyta</taxon>
        <taxon>Tracheophyta</taxon>
        <taxon>Spermatophyta</taxon>
        <taxon>Magnoliopsida</taxon>
        <taxon>Liliopsida</taxon>
        <taxon>Zingiberales</taxon>
        <taxon>Zingiberaceae</taxon>
        <taxon>Zingiber</taxon>
    </lineage>
</organism>
<evidence type="ECO:0008006" key="7">
    <source>
        <dbReference type="Google" id="ProtNLM"/>
    </source>
</evidence>
<feature type="region of interest" description="Disordered" evidence="2">
    <location>
        <begin position="1"/>
        <end position="30"/>
    </location>
</feature>
<accession>A0A8J5LHT7</accession>
<reference evidence="5 6" key="1">
    <citation type="submission" date="2020-08" db="EMBL/GenBank/DDBJ databases">
        <title>Plant Genome Project.</title>
        <authorList>
            <person name="Zhang R.-G."/>
        </authorList>
    </citation>
    <scope>NUCLEOTIDE SEQUENCE [LARGE SCALE GENOMIC DNA]</scope>
    <source>
        <tissue evidence="5">Rhizome</tissue>
    </source>
</reference>
<feature type="domain" description="Retrovirus-related Pol polyprotein from transposon TNT 1-94-like beta-barrel" evidence="4">
    <location>
        <begin position="582"/>
        <end position="630"/>
    </location>
</feature>
<dbReference type="EMBL" id="JACMSC010000006">
    <property type="protein sequence ID" value="KAG6519635.1"/>
    <property type="molecule type" value="Genomic_DNA"/>
</dbReference>
<evidence type="ECO:0000313" key="6">
    <source>
        <dbReference type="Proteomes" id="UP000734854"/>
    </source>
</evidence>
<feature type="region of interest" description="Disordered" evidence="2">
    <location>
        <begin position="63"/>
        <end position="99"/>
    </location>
</feature>
<name>A0A8J5LHT7_ZINOF</name>
<keyword evidence="1" id="KW-0378">Hydrolase</keyword>
<keyword evidence="1" id="KW-0645">Protease</keyword>
<evidence type="ECO:0000259" key="3">
    <source>
        <dbReference type="Pfam" id="PF07727"/>
    </source>
</evidence>
<dbReference type="Pfam" id="PF07727">
    <property type="entry name" value="RVT_2"/>
    <property type="match status" value="1"/>
</dbReference>
<dbReference type="PANTHER" id="PTHR11439:SF482">
    <property type="entry name" value="GAG-PRE-INTEGRASE DOMAIN-CONTAINING PROTEIN"/>
    <property type="match status" value="1"/>
</dbReference>
<dbReference type="Pfam" id="PF22936">
    <property type="entry name" value="Pol_BBD"/>
    <property type="match status" value="1"/>
</dbReference>
<dbReference type="PANTHER" id="PTHR11439">
    <property type="entry name" value="GAG-POL-RELATED RETROTRANSPOSON"/>
    <property type="match status" value="1"/>
</dbReference>
<dbReference type="InterPro" id="IPR054722">
    <property type="entry name" value="PolX-like_BBD"/>
</dbReference>
<dbReference type="InterPro" id="IPR043502">
    <property type="entry name" value="DNA/RNA_pol_sf"/>
</dbReference>
<proteinExistence type="predicted"/>
<evidence type="ECO:0000259" key="4">
    <source>
        <dbReference type="Pfam" id="PF22936"/>
    </source>
</evidence>
<feature type="compositionally biased region" description="Basic and acidic residues" evidence="2">
    <location>
        <begin position="76"/>
        <end position="96"/>
    </location>
</feature>
<gene>
    <name evidence="5" type="ORF">ZIOFF_023132</name>
</gene>
<dbReference type="GO" id="GO:0004190">
    <property type="term" value="F:aspartic-type endopeptidase activity"/>
    <property type="evidence" value="ECO:0007669"/>
    <property type="project" value="UniProtKB-KW"/>
</dbReference>
<keyword evidence="6" id="KW-1185">Reference proteome</keyword>
<dbReference type="SUPFAM" id="SSF56672">
    <property type="entry name" value="DNA/RNA polymerases"/>
    <property type="match status" value="1"/>
</dbReference>